<protein>
    <submittedName>
        <fullName evidence="2">Uncharacterized protein</fullName>
    </submittedName>
</protein>
<name>A0ABC8T0A9_9AQUA</name>
<evidence type="ECO:0000313" key="3">
    <source>
        <dbReference type="Proteomes" id="UP001642360"/>
    </source>
</evidence>
<organism evidence="2 3">
    <name type="scientific">Ilex paraguariensis</name>
    <name type="common">yerba mate</name>
    <dbReference type="NCBI Taxonomy" id="185542"/>
    <lineage>
        <taxon>Eukaryota</taxon>
        <taxon>Viridiplantae</taxon>
        <taxon>Streptophyta</taxon>
        <taxon>Embryophyta</taxon>
        <taxon>Tracheophyta</taxon>
        <taxon>Spermatophyta</taxon>
        <taxon>Magnoliopsida</taxon>
        <taxon>eudicotyledons</taxon>
        <taxon>Gunneridae</taxon>
        <taxon>Pentapetalae</taxon>
        <taxon>asterids</taxon>
        <taxon>campanulids</taxon>
        <taxon>Aquifoliales</taxon>
        <taxon>Aquifoliaceae</taxon>
        <taxon>Ilex</taxon>
    </lineage>
</organism>
<keyword evidence="1" id="KW-0472">Membrane</keyword>
<proteinExistence type="predicted"/>
<keyword evidence="3" id="KW-1185">Reference proteome</keyword>
<reference evidence="2 3" key="1">
    <citation type="submission" date="2024-02" db="EMBL/GenBank/DDBJ databases">
        <authorList>
            <person name="Vignale AGUSTIN F."/>
            <person name="Sosa J E."/>
            <person name="Modenutti C."/>
        </authorList>
    </citation>
    <scope>NUCLEOTIDE SEQUENCE [LARGE SCALE GENOMIC DNA]</scope>
</reference>
<dbReference type="AlphaFoldDB" id="A0ABC8T0A9"/>
<evidence type="ECO:0000256" key="1">
    <source>
        <dbReference type="SAM" id="Phobius"/>
    </source>
</evidence>
<dbReference type="Proteomes" id="UP001642360">
    <property type="component" value="Unassembled WGS sequence"/>
</dbReference>
<comment type="caution">
    <text evidence="2">The sequence shown here is derived from an EMBL/GenBank/DDBJ whole genome shotgun (WGS) entry which is preliminary data.</text>
</comment>
<feature type="transmembrane region" description="Helical" evidence="1">
    <location>
        <begin position="33"/>
        <end position="52"/>
    </location>
</feature>
<gene>
    <name evidence="2" type="ORF">ILEXP_LOCUS29640</name>
</gene>
<evidence type="ECO:0000313" key="2">
    <source>
        <dbReference type="EMBL" id="CAK9160854.1"/>
    </source>
</evidence>
<dbReference type="EMBL" id="CAUOFW020003591">
    <property type="protein sequence ID" value="CAK9160854.1"/>
    <property type="molecule type" value="Genomic_DNA"/>
</dbReference>
<keyword evidence="1" id="KW-0812">Transmembrane</keyword>
<sequence length="124" mass="14533">MCLAKKVHQYYGYSVVHRNCSIATHLYQTHKIIYVYVFTFFYSICFFNYSLLKAVIYRLFCCVSTNSLRSRKFHGVIRLVIGQALNLTTPTWVVLKKATYFQVQATARNPSYILAFGINLHLRF</sequence>
<accession>A0ABC8T0A9</accession>
<keyword evidence="1" id="KW-1133">Transmembrane helix</keyword>